<dbReference type="Gene3D" id="3.10.129.10">
    <property type="entry name" value="Hotdog Thioesterase"/>
    <property type="match status" value="1"/>
</dbReference>
<dbReference type="InterPro" id="IPR039375">
    <property type="entry name" value="NodN-like"/>
</dbReference>
<proteinExistence type="predicted"/>
<protein>
    <recommendedName>
        <fullName evidence="1">MaoC-like domain-containing protein</fullName>
    </recommendedName>
</protein>
<dbReference type="InterPro" id="IPR029069">
    <property type="entry name" value="HotDog_dom_sf"/>
</dbReference>
<dbReference type="Pfam" id="PF01575">
    <property type="entry name" value="MaoC_dehydratas"/>
    <property type="match status" value="1"/>
</dbReference>
<feature type="domain" description="MaoC-like" evidence="1">
    <location>
        <begin position="15"/>
        <end position="135"/>
    </location>
</feature>
<dbReference type="SUPFAM" id="SSF54637">
    <property type="entry name" value="Thioesterase/thiol ester dehydrase-isomerase"/>
    <property type="match status" value="1"/>
</dbReference>
<organism evidence="2">
    <name type="scientific">marine metagenome</name>
    <dbReference type="NCBI Taxonomy" id="408172"/>
    <lineage>
        <taxon>unclassified sequences</taxon>
        <taxon>metagenomes</taxon>
        <taxon>ecological metagenomes</taxon>
    </lineage>
</organism>
<dbReference type="InterPro" id="IPR002539">
    <property type="entry name" value="MaoC-like_dom"/>
</dbReference>
<sequence>MSDANLKNALEIMTSRIGEQTSQSEWFEITQGRINEFAEVTMDHQWIHVDVERANQGPFGVPIAHGHLTLSIMGHLPRAAAAADEAVRIEGQKLGINYGFDKVRFPSPVPAGSRIRTTSTLKRVEIKGSMIETMNEVVVEVEGQVKPVCVAESLGRMVF</sequence>
<dbReference type="CDD" id="cd03450">
    <property type="entry name" value="NodN"/>
    <property type="match status" value="1"/>
</dbReference>
<gene>
    <name evidence="2" type="ORF">METZ01_LOCUS317268</name>
</gene>
<name>A0A382NTB7_9ZZZZ</name>
<evidence type="ECO:0000259" key="1">
    <source>
        <dbReference type="Pfam" id="PF01575"/>
    </source>
</evidence>
<dbReference type="PANTHER" id="PTHR42993">
    <property type="entry name" value="MAOC-LIKE DEHYDRATASE DOMAIN-CONTAINING PROTEIN"/>
    <property type="match status" value="1"/>
</dbReference>
<reference evidence="2" key="1">
    <citation type="submission" date="2018-05" db="EMBL/GenBank/DDBJ databases">
        <authorList>
            <person name="Lanie J.A."/>
            <person name="Ng W.-L."/>
            <person name="Kazmierczak K.M."/>
            <person name="Andrzejewski T.M."/>
            <person name="Davidsen T.M."/>
            <person name="Wayne K.J."/>
            <person name="Tettelin H."/>
            <person name="Glass J.I."/>
            <person name="Rusch D."/>
            <person name="Podicherti R."/>
            <person name="Tsui H.-C.T."/>
            <person name="Winkler M.E."/>
        </authorList>
    </citation>
    <scope>NUCLEOTIDE SEQUENCE</scope>
</reference>
<evidence type="ECO:0000313" key="2">
    <source>
        <dbReference type="EMBL" id="SVC64414.1"/>
    </source>
</evidence>
<dbReference type="AlphaFoldDB" id="A0A382NTB7"/>
<accession>A0A382NTB7</accession>
<dbReference type="PANTHER" id="PTHR42993:SF1">
    <property type="entry name" value="MAOC-LIKE DEHYDRATASE DOMAIN-CONTAINING PROTEIN"/>
    <property type="match status" value="1"/>
</dbReference>
<dbReference type="EMBL" id="UINC01102637">
    <property type="protein sequence ID" value="SVC64414.1"/>
    <property type="molecule type" value="Genomic_DNA"/>
</dbReference>